<dbReference type="GO" id="GO:0003677">
    <property type="term" value="F:DNA binding"/>
    <property type="evidence" value="ECO:0007669"/>
    <property type="project" value="InterPro"/>
</dbReference>
<dbReference type="GO" id="GO:0045892">
    <property type="term" value="P:negative regulation of DNA-templated transcription"/>
    <property type="evidence" value="ECO:0007669"/>
    <property type="project" value="TreeGrafter"/>
</dbReference>
<dbReference type="InterPro" id="IPR011663">
    <property type="entry name" value="UTRA"/>
</dbReference>
<evidence type="ECO:0000313" key="4">
    <source>
        <dbReference type="Proteomes" id="UP000053923"/>
    </source>
</evidence>
<dbReference type="SUPFAM" id="SSF64288">
    <property type="entry name" value="Chorismate lyase-like"/>
    <property type="match status" value="1"/>
</dbReference>
<dbReference type="RefSeq" id="WP_062705037.1">
    <property type="nucleotide sequence ID" value="NZ_LLZG01000232.1"/>
</dbReference>
<dbReference type="Gene3D" id="3.40.1410.10">
    <property type="entry name" value="Chorismate lyase-like"/>
    <property type="match status" value="1"/>
</dbReference>
<feature type="compositionally biased region" description="Polar residues" evidence="1">
    <location>
        <begin position="1"/>
        <end position="12"/>
    </location>
</feature>
<dbReference type="Pfam" id="PF07702">
    <property type="entry name" value="UTRA"/>
    <property type="match status" value="1"/>
</dbReference>
<dbReference type="InterPro" id="IPR028978">
    <property type="entry name" value="Chorismate_lyase_/UTRA_dom_sf"/>
</dbReference>
<organism evidence="3 4">
    <name type="scientific">Streptomyces regalis</name>
    <dbReference type="NCBI Taxonomy" id="68262"/>
    <lineage>
        <taxon>Bacteria</taxon>
        <taxon>Bacillati</taxon>
        <taxon>Actinomycetota</taxon>
        <taxon>Actinomycetes</taxon>
        <taxon>Kitasatosporales</taxon>
        <taxon>Streptomycetaceae</taxon>
        <taxon>Streptomyces</taxon>
    </lineage>
</organism>
<feature type="domain" description="UbiC transcription regulator-associated" evidence="2">
    <location>
        <begin position="31"/>
        <end position="172"/>
    </location>
</feature>
<dbReference type="Proteomes" id="UP000053923">
    <property type="component" value="Unassembled WGS sequence"/>
</dbReference>
<reference evidence="4" key="1">
    <citation type="submission" date="2015-10" db="EMBL/GenBank/DDBJ databases">
        <authorList>
            <person name="Ju K.-S."/>
            <person name="Doroghazi J.R."/>
            <person name="Metcalf W.W."/>
        </authorList>
    </citation>
    <scope>NUCLEOTIDE SEQUENCE [LARGE SCALE GENOMIC DNA]</scope>
    <source>
        <strain evidence="4">NRRL 3151</strain>
    </source>
</reference>
<proteinExistence type="predicted"/>
<evidence type="ECO:0000313" key="3">
    <source>
        <dbReference type="EMBL" id="KUL32051.1"/>
    </source>
</evidence>
<dbReference type="PANTHER" id="PTHR44846:SF17">
    <property type="entry name" value="GNTR-FAMILY TRANSCRIPTIONAL REGULATOR"/>
    <property type="match status" value="1"/>
</dbReference>
<sequence length="180" mass="19546">MSDSAWVSTSMPYLTPKEKGQPDAWGAEAAAHGGKGSQRIAFAGEVPAPEEVATLLGLQAGESVVVRRRVIQLDGAPCELTDTYYPLSIAHGTRLAEKGKIPGGAVTFLAELGHVGARVREDVTARMPSDEERETLRMSADEPVLRLSRVTLDTDDKPIQVDVMVMPAHRQRLRYEIKIG</sequence>
<dbReference type="SMART" id="SM00866">
    <property type="entry name" value="UTRA"/>
    <property type="match status" value="1"/>
</dbReference>
<accession>A0A117MRP6</accession>
<dbReference type="AlphaFoldDB" id="A0A117MRP6"/>
<protein>
    <submittedName>
        <fullName evidence="3">Transcriptional regulator</fullName>
    </submittedName>
</protein>
<feature type="region of interest" description="Disordered" evidence="1">
    <location>
        <begin position="1"/>
        <end position="29"/>
    </location>
</feature>
<name>A0A117MRP6_9ACTN</name>
<comment type="caution">
    <text evidence="3">The sequence shown here is derived from an EMBL/GenBank/DDBJ whole genome shotgun (WGS) entry which is preliminary data.</text>
</comment>
<evidence type="ECO:0000256" key="1">
    <source>
        <dbReference type="SAM" id="MobiDB-lite"/>
    </source>
</evidence>
<keyword evidence="4" id="KW-1185">Reference proteome</keyword>
<gene>
    <name evidence="3" type="ORF">ADL12_24065</name>
</gene>
<dbReference type="PANTHER" id="PTHR44846">
    <property type="entry name" value="MANNOSYL-D-GLYCERATE TRANSPORT/METABOLISM SYSTEM REPRESSOR MNGR-RELATED"/>
    <property type="match status" value="1"/>
</dbReference>
<dbReference type="OrthoDB" id="3620754at2"/>
<dbReference type="InterPro" id="IPR050679">
    <property type="entry name" value="Bact_HTH_transcr_reg"/>
</dbReference>
<dbReference type="EMBL" id="LLZG01000232">
    <property type="protein sequence ID" value="KUL32051.1"/>
    <property type="molecule type" value="Genomic_DNA"/>
</dbReference>
<evidence type="ECO:0000259" key="2">
    <source>
        <dbReference type="SMART" id="SM00866"/>
    </source>
</evidence>